<dbReference type="AlphaFoldDB" id="Q84ZQ9"/>
<sequence>MIKAGRVAAAGGRAVQATRGDGRRGWRAAAGGRTVKVAWDCYQEGWRGVTAVEAGARGSQQESDEGSMGRAVVGNGLPAIPHADPVGGGVGRSTAAAARGAYLFG</sequence>
<evidence type="ECO:0000313" key="4">
    <source>
        <dbReference type="Proteomes" id="UP000000763"/>
    </source>
</evidence>
<proteinExistence type="predicted"/>
<feature type="compositionally biased region" description="Low complexity" evidence="1">
    <location>
        <begin position="1"/>
        <end position="19"/>
    </location>
</feature>
<reference evidence="4" key="4">
    <citation type="journal article" date="2008" name="Nucleic Acids Res.">
        <title>The rice annotation project database (RAP-DB): 2008 update.</title>
        <authorList>
            <consortium name="The rice annotation project (RAP)"/>
        </authorList>
    </citation>
    <scope>GENOME REANNOTATION</scope>
    <source>
        <strain evidence="4">cv. Nipponbare</strain>
    </source>
</reference>
<evidence type="ECO:0000256" key="1">
    <source>
        <dbReference type="SAM" id="MobiDB-lite"/>
    </source>
</evidence>
<accession>Q84ZQ9</accession>
<dbReference type="EMBL" id="AP003930">
    <property type="protein sequence ID" value="BAD30431.1"/>
    <property type="molecule type" value="Genomic_DNA"/>
</dbReference>
<reference evidence="3" key="2">
    <citation type="submission" date="2001-07" db="EMBL/GenBank/DDBJ databases">
        <title>Oryza sativa nipponbare(GA3) genomic DNA, chromosome 7, BAC clone:OJ1657_A07.</title>
        <authorList>
            <person name="Sasaki T."/>
            <person name="Matsumoto T."/>
            <person name="Yamamoto K."/>
        </authorList>
    </citation>
    <scope>NUCLEOTIDE SEQUENCE</scope>
</reference>
<evidence type="ECO:0000313" key="3">
    <source>
        <dbReference type="EMBL" id="BAD30431.1"/>
    </source>
</evidence>
<name>Q84ZQ9_ORYSJ</name>
<organism evidence="2 4">
    <name type="scientific">Oryza sativa subsp. japonica</name>
    <name type="common">Rice</name>
    <dbReference type="NCBI Taxonomy" id="39947"/>
    <lineage>
        <taxon>Eukaryota</taxon>
        <taxon>Viridiplantae</taxon>
        <taxon>Streptophyta</taxon>
        <taxon>Embryophyta</taxon>
        <taxon>Tracheophyta</taxon>
        <taxon>Spermatophyta</taxon>
        <taxon>Magnoliopsida</taxon>
        <taxon>Liliopsida</taxon>
        <taxon>Poales</taxon>
        <taxon>Poaceae</taxon>
        <taxon>BOP clade</taxon>
        <taxon>Oryzoideae</taxon>
        <taxon>Oryzeae</taxon>
        <taxon>Oryzinae</taxon>
        <taxon>Oryza</taxon>
        <taxon>Oryza sativa</taxon>
    </lineage>
</organism>
<reference evidence="4" key="3">
    <citation type="journal article" date="2005" name="Nature">
        <title>The map-based sequence of the rice genome.</title>
        <authorList>
            <consortium name="International rice genome sequencing project (IRGSP)"/>
            <person name="Matsumoto T."/>
            <person name="Wu J."/>
            <person name="Kanamori H."/>
            <person name="Katayose Y."/>
            <person name="Fujisawa M."/>
            <person name="Namiki N."/>
            <person name="Mizuno H."/>
            <person name="Yamamoto K."/>
            <person name="Antonio B.A."/>
            <person name="Baba T."/>
            <person name="Sakata K."/>
            <person name="Nagamura Y."/>
            <person name="Aoki H."/>
            <person name="Arikawa K."/>
            <person name="Arita K."/>
            <person name="Bito T."/>
            <person name="Chiden Y."/>
            <person name="Fujitsuka N."/>
            <person name="Fukunaka R."/>
            <person name="Hamada M."/>
            <person name="Harada C."/>
            <person name="Hayashi A."/>
            <person name="Hijishita S."/>
            <person name="Honda M."/>
            <person name="Hosokawa S."/>
            <person name="Ichikawa Y."/>
            <person name="Idonuma A."/>
            <person name="Iijima M."/>
            <person name="Ikeda M."/>
            <person name="Ikeno M."/>
            <person name="Ito K."/>
            <person name="Ito S."/>
            <person name="Ito T."/>
            <person name="Ito Y."/>
            <person name="Ito Y."/>
            <person name="Iwabuchi A."/>
            <person name="Kamiya K."/>
            <person name="Karasawa W."/>
            <person name="Kurita K."/>
            <person name="Katagiri S."/>
            <person name="Kikuta A."/>
            <person name="Kobayashi H."/>
            <person name="Kobayashi N."/>
            <person name="Machita K."/>
            <person name="Maehara T."/>
            <person name="Masukawa M."/>
            <person name="Mizubayashi T."/>
            <person name="Mukai Y."/>
            <person name="Nagasaki H."/>
            <person name="Nagata Y."/>
            <person name="Naito S."/>
            <person name="Nakashima M."/>
            <person name="Nakama Y."/>
            <person name="Nakamichi Y."/>
            <person name="Nakamura M."/>
            <person name="Meguro A."/>
            <person name="Negishi M."/>
            <person name="Ohta I."/>
            <person name="Ohta T."/>
            <person name="Okamoto M."/>
            <person name="Ono N."/>
            <person name="Saji S."/>
            <person name="Sakaguchi M."/>
            <person name="Sakai K."/>
            <person name="Shibata M."/>
            <person name="Shimokawa T."/>
            <person name="Song J."/>
            <person name="Takazaki Y."/>
            <person name="Terasawa K."/>
            <person name="Tsugane M."/>
            <person name="Tsuji K."/>
            <person name="Ueda S."/>
            <person name="Waki K."/>
            <person name="Yamagata H."/>
            <person name="Yamamoto M."/>
            <person name="Yamamoto S."/>
            <person name="Yamane H."/>
            <person name="Yoshiki S."/>
            <person name="Yoshihara R."/>
            <person name="Yukawa K."/>
            <person name="Zhong H."/>
            <person name="Yano M."/>
            <person name="Yuan Q."/>
            <person name="Ouyang S."/>
            <person name="Liu J."/>
            <person name="Jones K.M."/>
            <person name="Gansberger K."/>
            <person name="Moffat K."/>
            <person name="Hill J."/>
            <person name="Bera J."/>
            <person name="Fadrosh D."/>
            <person name="Jin S."/>
            <person name="Johri S."/>
            <person name="Kim M."/>
            <person name="Overton L."/>
            <person name="Reardon M."/>
            <person name="Tsitrin T."/>
            <person name="Vuong H."/>
            <person name="Weaver B."/>
            <person name="Ciecko A."/>
            <person name="Tallon L."/>
            <person name="Jackson J."/>
            <person name="Pai G."/>
            <person name="Aken S.V."/>
            <person name="Utterback T."/>
            <person name="Reidmuller S."/>
            <person name="Feldblyum T."/>
            <person name="Hsiao J."/>
            <person name="Zismann V."/>
            <person name="Iobst S."/>
            <person name="de Vazeille A.R."/>
            <person name="Buell C.R."/>
            <person name="Ying K."/>
            <person name="Li Y."/>
            <person name="Lu T."/>
            <person name="Huang Y."/>
            <person name="Zhao Q."/>
            <person name="Feng Q."/>
            <person name="Zhang L."/>
            <person name="Zhu J."/>
            <person name="Weng Q."/>
            <person name="Mu J."/>
            <person name="Lu Y."/>
            <person name="Fan D."/>
            <person name="Liu Y."/>
            <person name="Guan J."/>
            <person name="Zhang Y."/>
            <person name="Yu S."/>
            <person name="Liu X."/>
            <person name="Zhang Y."/>
            <person name="Hong G."/>
            <person name="Han B."/>
            <person name="Choisne N."/>
            <person name="Demange N."/>
            <person name="Orjeda G."/>
            <person name="Samain S."/>
            <person name="Cattolico L."/>
            <person name="Pelletier E."/>
            <person name="Couloux A."/>
            <person name="Segurens B."/>
            <person name="Wincker P."/>
            <person name="D'Hont A."/>
            <person name="Scarpelli C."/>
            <person name="Weissenbach J."/>
            <person name="Salanoubat M."/>
            <person name="Quetier F."/>
            <person name="Yu Y."/>
            <person name="Kim H.R."/>
            <person name="Rambo T."/>
            <person name="Currie J."/>
            <person name="Collura K."/>
            <person name="Luo M."/>
            <person name="Yang T."/>
            <person name="Ammiraju J.S.S."/>
            <person name="Engler F."/>
            <person name="Soderlund C."/>
            <person name="Wing R.A."/>
            <person name="Palmer L.E."/>
            <person name="de la Bastide M."/>
            <person name="Spiegel L."/>
            <person name="Nascimento L."/>
            <person name="Zutavern T."/>
            <person name="O'Shaughnessy A."/>
            <person name="Dike S."/>
            <person name="Dedhia N."/>
            <person name="Preston R."/>
            <person name="Balija V."/>
            <person name="McCombie W.R."/>
            <person name="Chow T."/>
            <person name="Chen H."/>
            <person name="Chung M."/>
            <person name="Chen C."/>
            <person name="Shaw J."/>
            <person name="Wu H."/>
            <person name="Hsiao K."/>
            <person name="Chao Y."/>
            <person name="Chu M."/>
            <person name="Cheng C."/>
            <person name="Hour A."/>
            <person name="Lee P."/>
            <person name="Lin S."/>
            <person name="Lin Y."/>
            <person name="Liou J."/>
            <person name="Liu S."/>
            <person name="Hsing Y."/>
            <person name="Raghuvanshi S."/>
            <person name="Mohanty A."/>
            <person name="Bharti A.K."/>
            <person name="Gaur A."/>
            <person name="Gupta V."/>
            <person name="Kumar D."/>
            <person name="Ravi V."/>
            <person name="Vij S."/>
            <person name="Kapur A."/>
            <person name="Khurana P."/>
            <person name="Khurana P."/>
            <person name="Khurana J.P."/>
            <person name="Tyagi A.K."/>
            <person name="Gaikwad K."/>
            <person name="Singh A."/>
            <person name="Dalal V."/>
            <person name="Srivastava S."/>
            <person name="Dixit A."/>
            <person name="Pal A.K."/>
            <person name="Ghazi I.A."/>
            <person name="Yadav M."/>
            <person name="Pandit A."/>
            <person name="Bhargava A."/>
            <person name="Sureshbabu K."/>
            <person name="Batra K."/>
            <person name="Sharma T.R."/>
            <person name="Mohapatra T."/>
            <person name="Singh N.K."/>
            <person name="Messing J."/>
            <person name="Nelson A.B."/>
            <person name="Fuks G."/>
            <person name="Kavchok S."/>
            <person name="Keizer G."/>
            <person name="Linton E."/>
            <person name="Llaca V."/>
            <person name="Song R."/>
            <person name="Tanyolac B."/>
            <person name="Young S."/>
            <person name="Ho-Il K."/>
            <person name="Hahn J.H."/>
            <person name="Sangsakoo G."/>
            <person name="Vanavichit A."/>
            <person name="de Mattos Luiz.A.T."/>
            <person name="Zimmer P.D."/>
            <person name="Malone G."/>
            <person name="Dellagostin O."/>
            <person name="de Oliveira A.C."/>
            <person name="Bevan M."/>
            <person name="Bancroft I."/>
            <person name="Minx P."/>
            <person name="Cordum H."/>
            <person name="Wilson R."/>
            <person name="Cheng Z."/>
            <person name="Jin W."/>
            <person name="Jiang J."/>
            <person name="Leong S.A."/>
            <person name="Iwama H."/>
            <person name="Gojobori T."/>
            <person name="Itoh T."/>
            <person name="Niimura Y."/>
            <person name="Fujii Y."/>
            <person name="Habara T."/>
            <person name="Sakai H."/>
            <person name="Sato Y."/>
            <person name="Wilson G."/>
            <person name="Kumar K."/>
            <person name="McCouch S."/>
            <person name="Juretic N."/>
            <person name="Hoen D."/>
            <person name="Wright S."/>
            <person name="Bruskiewich R."/>
            <person name="Bureau T."/>
            <person name="Miyao A."/>
            <person name="Hirochika H."/>
            <person name="Nishikawa T."/>
            <person name="Kadowaki K."/>
            <person name="Sugiura M."/>
            <person name="Burr B."/>
            <person name="Sasaki T."/>
        </authorList>
    </citation>
    <scope>NUCLEOTIDE SEQUENCE [LARGE SCALE GENOMIC DNA]</scope>
    <source>
        <strain evidence="4">cv. Nipponbare</strain>
    </source>
</reference>
<dbReference type="EMBL" id="AP003827">
    <property type="protein sequence ID" value="BAC57655.1"/>
    <property type="molecule type" value="Genomic_DNA"/>
</dbReference>
<feature type="region of interest" description="Disordered" evidence="1">
    <location>
        <begin position="55"/>
        <end position="76"/>
    </location>
</feature>
<protein>
    <submittedName>
        <fullName evidence="2">Uncharacterized protein</fullName>
    </submittedName>
</protein>
<evidence type="ECO:0000313" key="2">
    <source>
        <dbReference type="EMBL" id="BAC57655.1"/>
    </source>
</evidence>
<gene>
    <name evidence="2" type="primary">OJ1372_D12.113</name>
    <name evidence="3" type="synonym">OJ1657_A07.124</name>
</gene>
<reference evidence="2" key="1">
    <citation type="submission" date="2001-07" db="EMBL/GenBank/DDBJ databases">
        <title>Oryza sativa nipponbare(GA3) genomic DNA, chromosome 7, BAC clone:OJ1372_D12.</title>
        <authorList>
            <person name="Sasaki T."/>
            <person name="Matsumoto T."/>
            <person name="Yamamoto K."/>
        </authorList>
    </citation>
    <scope>NUCLEOTIDE SEQUENCE</scope>
</reference>
<dbReference type="Proteomes" id="UP000000763">
    <property type="component" value="Chromosome 7"/>
</dbReference>
<feature type="region of interest" description="Disordered" evidence="1">
    <location>
        <begin position="1"/>
        <end position="26"/>
    </location>
</feature>